<proteinExistence type="predicted"/>
<organism evidence="1 2">
    <name type="scientific">Moorena producens (strain JHB)</name>
    <dbReference type="NCBI Taxonomy" id="1454205"/>
    <lineage>
        <taxon>Bacteria</taxon>
        <taxon>Bacillati</taxon>
        <taxon>Cyanobacteriota</taxon>
        <taxon>Cyanophyceae</taxon>
        <taxon>Coleofasciculales</taxon>
        <taxon>Coleofasciculaceae</taxon>
        <taxon>Moorena</taxon>
    </lineage>
</organism>
<dbReference type="AlphaFoldDB" id="A0A1D9G3J4"/>
<evidence type="ECO:0000313" key="2">
    <source>
        <dbReference type="Proteomes" id="UP000176944"/>
    </source>
</evidence>
<dbReference type="Proteomes" id="UP000176944">
    <property type="component" value="Chromosome"/>
</dbReference>
<evidence type="ECO:0000313" key="1">
    <source>
        <dbReference type="EMBL" id="AOY82207.1"/>
    </source>
</evidence>
<accession>A0A1D9G3J4</accession>
<sequence length="71" mass="8155">MNPGKDNEEITIGLLVMIEYTEVCNWVRYKLLGFREQGAGSREQGRGKREEGKNTVYLIVMKNSVAFINEM</sequence>
<gene>
    <name evidence="1" type="ORF">BJP36_22185</name>
</gene>
<reference evidence="2" key="1">
    <citation type="submission" date="2016-10" db="EMBL/GenBank/DDBJ databases">
        <title>Comparative genomics uncovers the prolific and rare metabolic potential of the cyanobacterial genus Moorea.</title>
        <authorList>
            <person name="Leao T."/>
            <person name="Castelao G."/>
            <person name="Korobeynikov A."/>
            <person name="Monroe E.A."/>
            <person name="Podell S."/>
            <person name="Glukhov E."/>
            <person name="Allen E."/>
            <person name="Gerwick W.H."/>
            <person name="Gerwick L."/>
        </authorList>
    </citation>
    <scope>NUCLEOTIDE SEQUENCE [LARGE SCALE GENOMIC DNA]</scope>
    <source>
        <strain evidence="2">JHB</strain>
    </source>
</reference>
<dbReference type="EMBL" id="CP017708">
    <property type="protein sequence ID" value="AOY82207.1"/>
    <property type="molecule type" value="Genomic_DNA"/>
</dbReference>
<name>A0A1D9G3J4_MOOP1</name>
<protein>
    <submittedName>
        <fullName evidence="1">Uncharacterized protein</fullName>
    </submittedName>
</protein>